<protein>
    <submittedName>
        <fullName evidence="2">Leader peptide</fullName>
    </submittedName>
</protein>
<keyword evidence="3" id="KW-1185">Reference proteome</keyword>
<sequence length="66" mass="7699">MTSPLYLTTRGHVDLCRVASALCPSTRSRSCEDPVGLLEGRHDVVTRHHPRRRAHRRRDSRRPARW</sequence>
<evidence type="ECO:0000313" key="2">
    <source>
        <dbReference type="EMBL" id="MFD0884647.1"/>
    </source>
</evidence>
<name>A0ABW3DPS8_9ACTN</name>
<evidence type="ECO:0000313" key="3">
    <source>
        <dbReference type="Proteomes" id="UP001597024"/>
    </source>
</evidence>
<dbReference type="NCBIfam" id="NF042934">
    <property type="entry name" value="cis_reg_atten"/>
    <property type="match status" value="1"/>
</dbReference>
<dbReference type="EMBL" id="JBHTHX010000203">
    <property type="protein sequence ID" value="MFD0884647.1"/>
    <property type="molecule type" value="Genomic_DNA"/>
</dbReference>
<reference evidence="3" key="1">
    <citation type="journal article" date="2019" name="Int. J. Syst. Evol. Microbiol.">
        <title>The Global Catalogue of Microorganisms (GCM) 10K type strain sequencing project: providing services to taxonomists for standard genome sequencing and annotation.</title>
        <authorList>
            <consortium name="The Broad Institute Genomics Platform"/>
            <consortium name="The Broad Institute Genome Sequencing Center for Infectious Disease"/>
            <person name="Wu L."/>
            <person name="Ma J."/>
        </authorList>
    </citation>
    <scope>NUCLEOTIDE SEQUENCE [LARGE SCALE GENOMIC DNA]</scope>
    <source>
        <strain evidence="3">CCUG 62974</strain>
    </source>
</reference>
<comment type="caution">
    <text evidence="2">The sequence shown here is derived from an EMBL/GenBank/DDBJ whole genome shotgun (WGS) entry which is preliminary data.</text>
</comment>
<gene>
    <name evidence="2" type="ORF">ACFQ08_08790</name>
</gene>
<dbReference type="InterPro" id="IPR049979">
    <property type="entry name" value="Cys_resp_CS_actino"/>
</dbReference>
<accession>A0ABW3DPS8</accession>
<organism evidence="2 3">
    <name type="scientific">Streptosporangium algeriense</name>
    <dbReference type="NCBI Taxonomy" id="1682748"/>
    <lineage>
        <taxon>Bacteria</taxon>
        <taxon>Bacillati</taxon>
        <taxon>Actinomycetota</taxon>
        <taxon>Actinomycetes</taxon>
        <taxon>Streptosporangiales</taxon>
        <taxon>Streptosporangiaceae</taxon>
        <taxon>Streptosporangium</taxon>
    </lineage>
</organism>
<dbReference type="Proteomes" id="UP001597024">
    <property type="component" value="Unassembled WGS sequence"/>
</dbReference>
<evidence type="ECO:0000256" key="1">
    <source>
        <dbReference type="SAM" id="MobiDB-lite"/>
    </source>
</evidence>
<proteinExistence type="predicted"/>
<feature type="compositionally biased region" description="Basic residues" evidence="1">
    <location>
        <begin position="47"/>
        <end position="66"/>
    </location>
</feature>
<feature type="region of interest" description="Disordered" evidence="1">
    <location>
        <begin position="26"/>
        <end position="66"/>
    </location>
</feature>